<dbReference type="KEGG" id="rfs:C1I64_09970"/>
<feature type="region of interest" description="Disordered" evidence="1">
    <location>
        <begin position="1"/>
        <end position="21"/>
    </location>
</feature>
<dbReference type="Proteomes" id="UP000285317">
    <property type="component" value="Chromosome"/>
</dbReference>
<dbReference type="AlphaFoldDB" id="A0A3T0T1B5"/>
<feature type="compositionally biased region" description="Low complexity" evidence="1">
    <location>
        <begin position="48"/>
        <end position="59"/>
    </location>
</feature>
<dbReference type="EMBL" id="CP028137">
    <property type="protein sequence ID" value="AZZ52342.1"/>
    <property type="molecule type" value="Genomic_DNA"/>
</dbReference>
<protein>
    <submittedName>
        <fullName evidence="2">Uncharacterized protein</fullName>
    </submittedName>
</protein>
<gene>
    <name evidence="2" type="ORF">C1I64_09970</name>
</gene>
<name>A0A3T0T1B5_9MICO</name>
<accession>A0A3T0T1B5</accession>
<sequence length="68" mass="6444">MLDGSAPGVSPAPGARLGPTTGVEPISVTCGGCCSALATVTTPPAIAARQRAAAAASRTGPRRGIGVS</sequence>
<feature type="region of interest" description="Disordered" evidence="1">
    <location>
        <begin position="48"/>
        <end position="68"/>
    </location>
</feature>
<evidence type="ECO:0000313" key="2">
    <source>
        <dbReference type="EMBL" id="AZZ52342.1"/>
    </source>
</evidence>
<organism evidence="2 3">
    <name type="scientific">Rathayibacter festucae DSM 15932</name>
    <dbReference type="NCBI Taxonomy" id="1328866"/>
    <lineage>
        <taxon>Bacteria</taxon>
        <taxon>Bacillati</taxon>
        <taxon>Actinomycetota</taxon>
        <taxon>Actinomycetes</taxon>
        <taxon>Micrococcales</taxon>
        <taxon>Microbacteriaceae</taxon>
        <taxon>Rathayibacter</taxon>
    </lineage>
</organism>
<evidence type="ECO:0000256" key="1">
    <source>
        <dbReference type="SAM" id="MobiDB-lite"/>
    </source>
</evidence>
<evidence type="ECO:0000313" key="3">
    <source>
        <dbReference type="Proteomes" id="UP000285317"/>
    </source>
</evidence>
<reference evidence="2 3" key="1">
    <citation type="submission" date="2018-03" db="EMBL/GenBank/DDBJ databases">
        <title>Bacteriophage NCPPB3778 and a type I-E CRISPR drive the evolution of the US Biological Select Agent, Rathayibacter toxicus.</title>
        <authorList>
            <person name="Davis E.W.II."/>
            <person name="Tabima J.F."/>
            <person name="Weisberg A.J."/>
            <person name="Dantas Lopes L."/>
            <person name="Wiseman M.S."/>
            <person name="Wiseman M.S."/>
            <person name="Pupko T."/>
            <person name="Belcher M.S."/>
            <person name="Sechler A.J."/>
            <person name="Tancos M.A."/>
            <person name="Schroeder B.K."/>
            <person name="Murray T.D."/>
            <person name="Luster D.G."/>
            <person name="Schneider W.L."/>
            <person name="Rogers E."/>
            <person name="Andreote F.D."/>
            <person name="Grunwald N.J."/>
            <person name="Putnam M.L."/>
            <person name="Chang J.H."/>
        </authorList>
    </citation>
    <scope>NUCLEOTIDE SEQUENCE [LARGE SCALE GENOMIC DNA]</scope>
    <source>
        <strain evidence="2 3">DSM 15932</strain>
    </source>
</reference>
<proteinExistence type="predicted"/>